<dbReference type="Gene3D" id="1.20.5.340">
    <property type="match status" value="1"/>
</dbReference>
<reference evidence="2" key="1">
    <citation type="journal article" date="2019" name="bioRxiv">
        <title>The Genome of the Zebra Mussel, Dreissena polymorpha: A Resource for Invasive Species Research.</title>
        <authorList>
            <person name="McCartney M.A."/>
            <person name="Auch B."/>
            <person name="Kono T."/>
            <person name="Mallez S."/>
            <person name="Zhang Y."/>
            <person name="Obille A."/>
            <person name="Becker A."/>
            <person name="Abrahante J.E."/>
            <person name="Garbe J."/>
            <person name="Badalamenti J.P."/>
            <person name="Herman A."/>
            <person name="Mangelson H."/>
            <person name="Liachko I."/>
            <person name="Sullivan S."/>
            <person name="Sone E.D."/>
            <person name="Koren S."/>
            <person name="Silverstein K.A.T."/>
            <person name="Beckman K.B."/>
            <person name="Gohl D.M."/>
        </authorList>
    </citation>
    <scope>NUCLEOTIDE SEQUENCE</scope>
    <source>
        <strain evidence="2">Duluth1</strain>
        <tissue evidence="2">Whole animal</tissue>
    </source>
</reference>
<dbReference type="AlphaFoldDB" id="A0A9D4KD68"/>
<evidence type="ECO:0000313" key="2">
    <source>
        <dbReference type="EMBL" id="KAH3837680.1"/>
    </source>
</evidence>
<sequence length="100" mass="10958">MQNLDISKALQVQGTVRKNTDAITALQARMQTAETNITTHENNIANLDRLSDVQYSQSGTNIIRGYATARLLVRGGRIVCSRGVSPWHSASIRATTPSLY</sequence>
<comment type="caution">
    <text evidence="2">The sequence shown here is derived from an EMBL/GenBank/DDBJ whole genome shotgun (WGS) entry which is preliminary data.</text>
</comment>
<evidence type="ECO:0000256" key="1">
    <source>
        <dbReference type="SAM" id="Coils"/>
    </source>
</evidence>
<dbReference type="EMBL" id="JAIWYP010000004">
    <property type="protein sequence ID" value="KAH3837680.1"/>
    <property type="molecule type" value="Genomic_DNA"/>
</dbReference>
<reference evidence="2" key="2">
    <citation type="submission" date="2020-11" db="EMBL/GenBank/DDBJ databases">
        <authorList>
            <person name="McCartney M.A."/>
            <person name="Auch B."/>
            <person name="Kono T."/>
            <person name="Mallez S."/>
            <person name="Becker A."/>
            <person name="Gohl D.M."/>
            <person name="Silverstein K.A.T."/>
            <person name="Koren S."/>
            <person name="Bechman K.B."/>
            <person name="Herman A."/>
            <person name="Abrahante J.E."/>
            <person name="Garbe J."/>
        </authorList>
    </citation>
    <scope>NUCLEOTIDE SEQUENCE</scope>
    <source>
        <strain evidence="2">Duluth1</strain>
        <tissue evidence="2">Whole animal</tissue>
    </source>
</reference>
<evidence type="ECO:0000313" key="3">
    <source>
        <dbReference type="Proteomes" id="UP000828390"/>
    </source>
</evidence>
<protein>
    <submittedName>
        <fullName evidence="2">Uncharacterized protein</fullName>
    </submittedName>
</protein>
<accession>A0A9D4KD68</accession>
<feature type="coiled-coil region" evidence="1">
    <location>
        <begin position="23"/>
        <end position="50"/>
    </location>
</feature>
<keyword evidence="3" id="KW-1185">Reference proteome</keyword>
<proteinExistence type="predicted"/>
<dbReference type="Proteomes" id="UP000828390">
    <property type="component" value="Unassembled WGS sequence"/>
</dbReference>
<gene>
    <name evidence="2" type="ORF">DPMN_111081</name>
</gene>
<organism evidence="2 3">
    <name type="scientific">Dreissena polymorpha</name>
    <name type="common">Zebra mussel</name>
    <name type="synonym">Mytilus polymorpha</name>
    <dbReference type="NCBI Taxonomy" id="45954"/>
    <lineage>
        <taxon>Eukaryota</taxon>
        <taxon>Metazoa</taxon>
        <taxon>Spiralia</taxon>
        <taxon>Lophotrochozoa</taxon>
        <taxon>Mollusca</taxon>
        <taxon>Bivalvia</taxon>
        <taxon>Autobranchia</taxon>
        <taxon>Heteroconchia</taxon>
        <taxon>Euheterodonta</taxon>
        <taxon>Imparidentia</taxon>
        <taxon>Neoheterodontei</taxon>
        <taxon>Myida</taxon>
        <taxon>Dreissenoidea</taxon>
        <taxon>Dreissenidae</taxon>
        <taxon>Dreissena</taxon>
    </lineage>
</organism>
<name>A0A9D4KD68_DREPO</name>
<keyword evidence="1" id="KW-0175">Coiled coil</keyword>